<organism evidence="16">
    <name type="scientific">uncultured Desulfovibrio sp</name>
    <dbReference type="NCBI Taxonomy" id="167968"/>
    <lineage>
        <taxon>Bacteria</taxon>
        <taxon>Pseudomonadati</taxon>
        <taxon>Thermodesulfobacteriota</taxon>
        <taxon>Desulfovibrionia</taxon>
        <taxon>Desulfovibrionales</taxon>
        <taxon>Desulfovibrionaceae</taxon>
        <taxon>Desulfovibrio</taxon>
        <taxon>environmental samples</taxon>
    </lineage>
</organism>
<evidence type="ECO:0000256" key="6">
    <source>
        <dbReference type="ARBA" id="ARBA00022676"/>
    </source>
</evidence>
<keyword evidence="4" id="KW-0121">Carboxypeptidase</keyword>
<dbReference type="AlphaFoldDB" id="A0A212KYC6"/>
<evidence type="ECO:0000256" key="9">
    <source>
        <dbReference type="ARBA" id="ARBA00023268"/>
    </source>
</evidence>
<evidence type="ECO:0000256" key="4">
    <source>
        <dbReference type="ARBA" id="ARBA00022645"/>
    </source>
</evidence>
<keyword evidence="6" id="KW-0328">Glycosyltransferase</keyword>
<evidence type="ECO:0000256" key="10">
    <source>
        <dbReference type="ARBA" id="ARBA00044770"/>
    </source>
</evidence>
<feature type="domain" description="Penicillin-binding protein transpeptidase" evidence="13">
    <location>
        <begin position="323"/>
        <end position="541"/>
    </location>
</feature>
<dbReference type="InterPro" id="IPR001460">
    <property type="entry name" value="PCN-bd_Tpept"/>
</dbReference>
<dbReference type="InterPro" id="IPR012338">
    <property type="entry name" value="Beta-lactam/transpept-like"/>
</dbReference>
<dbReference type="GO" id="GO:0030288">
    <property type="term" value="C:outer membrane-bounded periplasmic space"/>
    <property type="evidence" value="ECO:0007669"/>
    <property type="project" value="TreeGrafter"/>
</dbReference>
<comment type="catalytic activity">
    <reaction evidence="11">
        <text>[GlcNAc-(1-&gt;4)-Mur2Ac(oyl-L-Ala-gamma-D-Glu-L-Lys-D-Ala-D-Ala)](n)-di-trans,octa-cis-undecaprenyl diphosphate + beta-D-GlcNAc-(1-&gt;4)-Mur2Ac(oyl-L-Ala-gamma-D-Glu-L-Lys-D-Ala-D-Ala)-di-trans,octa-cis-undecaprenyl diphosphate = [GlcNAc-(1-&gt;4)-Mur2Ac(oyl-L-Ala-gamma-D-Glu-L-Lys-D-Ala-D-Ala)](n+1)-di-trans,octa-cis-undecaprenyl diphosphate + di-trans,octa-cis-undecaprenyl diphosphate + H(+)</text>
        <dbReference type="Rhea" id="RHEA:23708"/>
        <dbReference type="Rhea" id="RHEA-COMP:9602"/>
        <dbReference type="Rhea" id="RHEA-COMP:9603"/>
        <dbReference type="ChEBI" id="CHEBI:15378"/>
        <dbReference type="ChEBI" id="CHEBI:58405"/>
        <dbReference type="ChEBI" id="CHEBI:60033"/>
        <dbReference type="ChEBI" id="CHEBI:78435"/>
        <dbReference type="EC" id="2.4.99.28"/>
    </reaction>
</comment>
<feature type="domain" description="Glycosyl transferase family 51" evidence="14">
    <location>
        <begin position="86"/>
        <end position="243"/>
    </location>
</feature>
<dbReference type="GO" id="GO:0004180">
    <property type="term" value="F:carboxypeptidase activity"/>
    <property type="evidence" value="ECO:0007669"/>
    <property type="project" value="UniProtKB-KW"/>
</dbReference>
<evidence type="ECO:0000256" key="2">
    <source>
        <dbReference type="ARBA" id="ARBA00007090"/>
    </source>
</evidence>
<evidence type="ECO:0000259" key="14">
    <source>
        <dbReference type="Pfam" id="PF00912"/>
    </source>
</evidence>
<dbReference type="Pfam" id="PF00912">
    <property type="entry name" value="Transgly"/>
    <property type="match status" value="1"/>
</dbReference>
<dbReference type="InterPro" id="IPR011815">
    <property type="entry name" value="PBP_1c"/>
</dbReference>
<dbReference type="Pfam" id="PF06832">
    <property type="entry name" value="BiPBP_C"/>
    <property type="match status" value="1"/>
</dbReference>
<feature type="transmembrane region" description="Helical" evidence="12">
    <location>
        <begin position="37"/>
        <end position="55"/>
    </location>
</feature>
<evidence type="ECO:0000256" key="11">
    <source>
        <dbReference type="ARBA" id="ARBA00049902"/>
    </source>
</evidence>
<keyword evidence="12" id="KW-0812">Transmembrane</keyword>
<sequence length="793" mass="87106">MAEKTTIDPPQDESGRKGAGKALSRCTLCAVLRKRRWWFLLPGVVLALFMLWLQLAPCRHPLEDVSFSRVVRDSKGGLMRLSLSKDQKYRVYTRLADIPPAAVDAVLRYEDRYYWHHPGVNALALVRAGYGLLTGKRLMGGSTITMQVARLTYGLETGKIGAKLRQILLAVQLNWKFSKEEILEAYFNLAPYGGNIEGLGAASIVYFHKTPEELTPGESMSLMLVPQNPVQRRPAQDNQHFTAALHRLEAAWHGRKEHAPLRVYGVGDLPFAAPHLSTELLQQPQGDNLLRTTIDPASQKKIERHLRLFTARQRAYGLTNGAVLLVHWPSMEVRALAGSANFFDDGIMGQMDGTRARRSPGSTLKPFIYALALDQGLIHPLTLLADTPRSFSGYDPENYDGSFRGPIGAANALRSSRNVPAIALAARLKNPNFYGLLRSAGVAFLSEENHYGLSLVLGGAEVSMRELAGLYAMLANKGIWRPLRFLHGTGREDTALPLLSPEAAFVTLSMLEDGDPDRQVRSQRGATLPLRLKTGTSNGFRDAWATGIVGPYVLVVWLGNFDNRPNPLLVGAISAVPLFTQIARELAASEPMQDHFSEPAHGLNVEQIEVCAATGDLDTSLCADTAKTWFIPGVSPLAPSGVFRSILIDKTTGLRACMPQEGRTEVQTWEFWPTDLAQMFARAGMPKPEPPPFAPECGDKNAASGNPPRIVQPKDGLVYRLSLSDKGHEKLAFIAHAEAGVKHLHWFVNGSYLGSRAPGEILLWQAVPGDAEVRVVDDAGRASQRRLRVRVSQ</sequence>
<gene>
    <name evidence="16" type="ORF">KL86DES1_10327</name>
</gene>
<keyword evidence="9" id="KW-0511">Multifunctional enzyme</keyword>
<dbReference type="NCBIfam" id="TIGR02073">
    <property type="entry name" value="PBP_1c"/>
    <property type="match status" value="1"/>
</dbReference>
<keyword evidence="7" id="KW-0808">Transferase</keyword>
<evidence type="ECO:0000259" key="13">
    <source>
        <dbReference type="Pfam" id="PF00905"/>
    </source>
</evidence>
<dbReference type="PANTHER" id="PTHR32282">
    <property type="entry name" value="BINDING PROTEIN TRANSPEPTIDASE, PUTATIVE-RELATED"/>
    <property type="match status" value="1"/>
</dbReference>
<dbReference type="GO" id="GO:0008955">
    <property type="term" value="F:peptidoglycan glycosyltransferase activity"/>
    <property type="evidence" value="ECO:0007669"/>
    <property type="project" value="UniProtKB-EC"/>
</dbReference>
<keyword evidence="12" id="KW-0472">Membrane</keyword>
<dbReference type="SUPFAM" id="SSF56601">
    <property type="entry name" value="beta-lactamase/transpeptidase-like"/>
    <property type="match status" value="1"/>
</dbReference>
<dbReference type="Gene3D" id="3.40.710.10">
    <property type="entry name" value="DD-peptidase/beta-lactamase superfamily"/>
    <property type="match status" value="1"/>
</dbReference>
<evidence type="ECO:0000256" key="3">
    <source>
        <dbReference type="ARBA" id="ARBA00007739"/>
    </source>
</evidence>
<evidence type="ECO:0000256" key="7">
    <source>
        <dbReference type="ARBA" id="ARBA00022679"/>
    </source>
</evidence>
<evidence type="ECO:0000256" key="8">
    <source>
        <dbReference type="ARBA" id="ARBA00022801"/>
    </source>
</evidence>
<evidence type="ECO:0000256" key="1">
    <source>
        <dbReference type="ARBA" id="ARBA00004752"/>
    </source>
</evidence>
<dbReference type="GO" id="GO:0006508">
    <property type="term" value="P:proteolysis"/>
    <property type="evidence" value="ECO:0007669"/>
    <property type="project" value="UniProtKB-KW"/>
</dbReference>
<dbReference type="InterPro" id="IPR050396">
    <property type="entry name" value="Glycosyltr_51/Transpeptidase"/>
</dbReference>
<dbReference type="InterPro" id="IPR036950">
    <property type="entry name" value="PBP_transglycosylase"/>
</dbReference>
<dbReference type="EC" id="2.4.99.28" evidence="10"/>
<comment type="similarity">
    <text evidence="2">In the C-terminal section; belongs to the transpeptidase family.</text>
</comment>
<evidence type="ECO:0000259" key="15">
    <source>
        <dbReference type="Pfam" id="PF06832"/>
    </source>
</evidence>
<dbReference type="InterPro" id="IPR001264">
    <property type="entry name" value="Glyco_trans_51"/>
</dbReference>
<evidence type="ECO:0000313" key="16">
    <source>
        <dbReference type="EMBL" id="SCM70311.1"/>
    </source>
</evidence>
<dbReference type="EMBL" id="FMJC01000001">
    <property type="protein sequence ID" value="SCM70311.1"/>
    <property type="molecule type" value="Genomic_DNA"/>
</dbReference>
<dbReference type="RefSeq" id="WP_232088199.1">
    <property type="nucleotide sequence ID" value="NZ_LT608333.1"/>
</dbReference>
<protein>
    <recommendedName>
        <fullName evidence="10">peptidoglycan glycosyltransferase</fullName>
        <ecNumber evidence="10">2.4.99.28</ecNumber>
    </recommendedName>
</protein>
<comment type="pathway">
    <text evidence="1">Cell wall biogenesis; peptidoglycan biosynthesis.</text>
</comment>
<keyword evidence="12" id="KW-1133">Transmembrane helix</keyword>
<dbReference type="Pfam" id="PF00905">
    <property type="entry name" value="Transpeptidase"/>
    <property type="match status" value="1"/>
</dbReference>
<dbReference type="InterPro" id="IPR023346">
    <property type="entry name" value="Lysozyme-like_dom_sf"/>
</dbReference>
<dbReference type="UniPathway" id="UPA00219"/>
<dbReference type="GO" id="GO:0009252">
    <property type="term" value="P:peptidoglycan biosynthetic process"/>
    <property type="evidence" value="ECO:0007669"/>
    <property type="project" value="UniProtKB-UniPathway"/>
</dbReference>
<dbReference type="PANTHER" id="PTHR32282:SF15">
    <property type="entry name" value="PENICILLIN-BINDING PROTEIN 1C"/>
    <property type="match status" value="1"/>
</dbReference>
<feature type="domain" description="Penicillin-binding C-terminal" evidence="15">
    <location>
        <begin position="700"/>
        <end position="785"/>
    </location>
</feature>
<dbReference type="Gene3D" id="1.10.3810.10">
    <property type="entry name" value="Biosynthetic peptidoglycan transglycosylase-like"/>
    <property type="match status" value="1"/>
</dbReference>
<dbReference type="GO" id="GO:0008658">
    <property type="term" value="F:penicillin binding"/>
    <property type="evidence" value="ECO:0007669"/>
    <property type="project" value="InterPro"/>
</dbReference>
<keyword evidence="8" id="KW-0378">Hydrolase</keyword>
<evidence type="ECO:0000256" key="12">
    <source>
        <dbReference type="SAM" id="Phobius"/>
    </source>
</evidence>
<comment type="similarity">
    <text evidence="3">In the N-terminal section; belongs to the glycosyltransferase 51 family.</text>
</comment>
<dbReference type="InterPro" id="IPR009647">
    <property type="entry name" value="PBP_C"/>
</dbReference>
<proteinExistence type="inferred from homology"/>
<evidence type="ECO:0000256" key="5">
    <source>
        <dbReference type="ARBA" id="ARBA00022670"/>
    </source>
</evidence>
<keyword evidence="5" id="KW-0645">Protease</keyword>
<name>A0A212KYC6_9BACT</name>
<reference evidence="16" key="1">
    <citation type="submission" date="2016-08" db="EMBL/GenBank/DDBJ databases">
        <authorList>
            <person name="Seilhamer J.J."/>
        </authorList>
    </citation>
    <scope>NUCLEOTIDE SEQUENCE</scope>
    <source>
        <strain evidence="16">86-1</strain>
    </source>
</reference>
<accession>A0A212KYC6</accession>
<dbReference type="SUPFAM" id="SSF53955">
    <property type="entry name" value="Lysozyme-like"/>
    <property type="match status" value="1"/>
</dbReference>